<comment type="caution">
    <text evidence="3">The sequence shown here is derived from an EMBL/GenBank/DDBJ whole genome shotgun (WGS) entry which is preliminary data.</text>
</comment>
<dbReference type="PANTHER" id="PTHR33112">
    <property type="entry name" value="DOMAIN PROTEIN, PUTATIVE-RELATED"/>
    <property type="match status" value="1"/>
</dbReference>
<sequence>MPEESDLSTPSPSPPRERERDRTRNRTRERHQDRDRDRDRDVGRTRERQRDHARDRDRETDRDSNLRSKRLSIADRIRGTFNYARKDTSASVQRRASTSSAPAAARQSPIPLIRQWLDTCNAEHGTHCADHDMAGMPTWHPMYLIDCVERRLVHAKSTDRYATLSYVWGSADPRHSSPEGQAQLLKSNIDAYQLTIPEKDIPQTILDAIWLTKKLGIRHLWVDRLCIVHDDEKDRMEHVEHMAYVMCNAYMAIIAAYGDVNTGILPLDPRRPIRTPKQGPREHGELLQTSKWNSRAWTLQERIYARRAVFFFEDAMTWECHCDLWQGGATNVMKTPKGKKPACTNRLSNSVFAYRHSPWPDLDEYARLVMDYSVRRVTLVDDTLMAFAGITHVLSRIFQGGFAYGLPLMFLDIALLWRPQATIRRRPSSRPICLPSWSWMGWWSDGVPMDLVLWRAAADYVQATQATERNLEGKRFQGTHHFRLKASIVWNLSDGVKSTPIKNTGLELREFRSRRSASSALPTGWAKSGSYFRHDCDASTTFKYPIPVEAGGTGSGAYEPRLTELDLPGPLLFFKTTSGFFQIDYAISMSPKDRPSLPIAVGSIWSKSGRWIGEFRAHDGWLGIQSSNYEGEEKLEFIAISSAMERKGSYVFPMDKFEENMDEDGVVHFVNVLWVERISGVAFRRGIGHILQKAWDTDAVNEVDIYLG</sequence>
<reference evidence="3 4" key="1">
    <citation type="journal article" date="2013" name="PLoS Genet.">
        <title>Plant-symbiotic fungi as chemical engineers: Multi-genome analysis of the Clavicipitaceae reveals dynamics of alkaloid loci.</title>
        <authorList>
            <person name="Schardl C.L."/>
            <person name="Young C.A."/>
            <person name="Hesse U."/>
            <person name="Amyotte S.G."/>
            <person name="Andreeva K."/>
            <person name="Calie P.J."/>
            <person name="Fleetwood D.J."/>
            <person name="Haws D.C."/>
            <person name="Moore N."/>
            <person name="Oeser B."/>
            <person name="Panaccione D.G."/>
            <person name="Schweri K.K."/>
            <person name="Voisey C.R."/>
            <person name="Farman M.L."/>
            <person name="Jaromczyk J.W."/>
            <person name="Roe B.A."/>
            <person name="O'Sullivan D.M."/>
            <person name="Scott B."/>
            <person name="Tudzynski P."/>
            <person name="An Z."/>
            <person name="Arnaoudova E.G."/>
            <person name="Bullock C.T."/>
            <person name="Charlton N.D."/>
            <person name="Chen L."/>
            <person name="Cox M."/>
            <person name="Dinkins R.D."/>
            <person name="Florea S."/>
            <person name="Glenn A.E."/>
            <person name="Gordon A."/>
            <person name="Gueldener U."/>
            <person name="Harris D.R."/>
            <person name="Hollin W."/>
            <person name="Jaromczyk J."/>
            <person name="Johnson R.D."/>
            <person name="Khan A.K."/>
            <person name="Leistner E."/>
            <person name="Leuchtmann A."/>
            <person name="Li C."/>
            <person name="Liu J."/>
            <person name="Liu J."/>
            <person name="Liu M."/>
            <person name="Mace W."/>
            <person name="Machado C."/>
            <person name="Nagabhyru P."/>
            <person name="Pan J."/>
            <person name="Schmid J."/>
            <person name="Sugawara K."/>
            <person name="Steiner U."/>
            <person name="Takach J.E."/>
            <person name="Tanaka E."/>
            <person name="Webb J.S."/>
            <person name="Wilson E.V."/>
            <person name="Wiseman J.L."/>
            <person name="Yoshida R."/>
            <person name="Zeng Z."/>
        </authorList>
    </citation>
    <scope>NUCLEOTIDE SEQUENCE [LARGE SCALE GENOMIC DNA]</scope>
    <source>
        <strain evidence="3 4">20.1</strain>
    </source>
</reference>
<dbReference type="HOGENOM" id="CLU_003953_0_0_1"/>
<dbReference type="InterPro" id="IPR010730">
    <property type="entry name" value="HET"/>
</dbReference>
<evidence type="ECO:0000259" key="2">
    <source>
        <dbReference type="Pfam" id="PF06985"/>
    </source>
</evidence>
<evidence type="ECO:0000256" key="1">
    <source>
        <dbReference type="SAM" id="MobiDB-lite"/>
    </source>
</evidence>
<organism evidence="3 4">
    <name type="scientific">Claviceps purpurea (strain 20.1)</name>
    <name type="common">Ergot fungus</name>
    <name type="synonym">Sphacelia segetum</name>
    <dbReference type="NCBI Taxonomy" id="1111077"/>
    <lineage>
        <taxon>Eukaryota</taxon>
        <taxon>Fungi</taxon>
        <taxon>Dikarya</taxon>
        <taxon>Ascomycota</taxon>
        <taxon>Pezizomycotina</taxon>
        <taxon>Sordariomycetes</taxon>
        <taxon>Hypocreomycetidae</taxon>
        <taxon>Hypocreales</taxon>
        <taxon>Clavicipitaceae</taxon>
        <taxon>Claviceps</taxon>
    </lineage>
</organism>
<dbReference type="AlphaFoldDB" id="M1W6L5"/>
<protein>
    <submittedName>
        <fullName evidence="3">Related to tol protein</fullName>
    </submittedName>
</protein>
<dbReference type="PANTHER" id="PTHR33112:SF1">
    <property type="entry name" value="HETEROKARYON INCOMPATIBILITY DOMAIN-CONTAINING PROTEIN"/>
    <property type="match status" value="1"/>
</dbReference>
<feature type="region of interest" description="Disordered" evidence="1">
    <location>
        <begin position="1"/>
        <end position="67"/>
    </location>
</feature>
<dbReference type="OrthoDB" id="2975793at2759"/>
<dbReference type="EMBL" id="CAGA01000006">
    <property type="protein sequence ID" value="CCE27938.1"/>
    <property type="molecule type" value="Genomic_DNA"/>
</dbReference>
<feature type="compositionally biased region" description="Basic and acidic residues" evidence="1">
    <location>
        <begin position="15"/>
        <end position="67"/>
    </location>
</feature>
<dbReference type="STRING" id="1111077.M1W6L5"/>
<evidence type="ECO:0000313" key="4">
    <source>
        <dbReference type="Proteomes" id="UP000016801"/>
    </source>
</evidence>
<feature type="region of interest" description="Disordered" evidence="1">
    <location>
        <begin position="86"/>
        <end position="107"/>
    </location>
</feature>
<dbReference type="VEuPathDB" id="FungiDB:CPUR_01412"/>
<feature type="domain" description="Heterokaryon incompatibility" evidence="2">
    <location>
        <begin position="161"/>
        <end position="301"/>
    </location>
</feature>
<proteinExistence type="predicted"/>
<accession>M1W6L5</accession>
<feature type="compositionally biased region" description="Low complexity" evidence="1">
    <location>
        <begin position="93"/>
        <end position="107"/>
    </location>
</feature>
<keyword evidence="4" id="KW-1185">Reference proteome</keyword>
<evidence type="ECO:0000313" key="3">
    <source>
        <dbReference type="EMBL" id="CCE27938.1"/>
    </source>
</evidence>
<dbReference type="Proteomes" id="UP000016801">
    <property type="component" value="Unassembled WGS sequence"/>
</dbReference>
<dbReference type="PhylomeDB" id="M1W6L5"/>
<dbReference type="Pfam" id="PF06985">
    <property type="entry name" value="HET"/>
    <property type="match status" value="1"/>
</dbReference>
<dbReference type="eggNOG" id="ENOG502SCMZ">
    <property type="taxonomic scope" value="Eukaryota"/>
</dbReference>
<gene>
    <name evidence="3" type="ORF">CPUR_01412</name>
</gene>
<name>M1W6L5_CLAP2</name>